<dbReference type="Pfam" id="PF02525">
    <property type="entry name" value="Flavodoxin_2"/>
    <property type="match status" value="1"/>
</dbReference>
<dbReference type="InterPro" id="IPR003680">
    <property type="entry name" value="Flavodoxin_fold"/>
</dbReference>
<evidence type="ECO:0000313" key="3">
    <source>
        <dbReference type="EMBL" id="PSK06402.1"/>
    </source>
</evidence>
<comment type="caution">
    <text evidence="3">The sequence shown here is derived from an EMBL/GenBank/DDBJ whole genome shotgun (WGS) entry which is preliminary data.</text>
</comment>
<gene>
    <name evidence="3" type="ORF">C7R92_23510</name>
</gene>
<sequence length="193" mass="22258">MKTLVILAHPNLEVSRVNQRWKEELLQYPNDITIHEIYKEYPDWNIDVAREQHLLEEYNHVFLQFPLYWYSYPPLLKKWFDDVFAFGWAYGSKGDKLKGKQFGLAMTIGDKKENYSPEGSVSFTVDEVIAPFKASTRHVGAVALPYFAVFGASFQASDEEINHSAKEYVNYIFNYQQKPSSSVLAVDAAVKCN</sequence>
<proteinExistence type="predicted"/>
<dbReference type="InterPro" id="IPR029039">
    <property type="entry name" value="Flavoprotein-like_sf"/>
</dbReference>
<feature type="domain" description="Flavodoxin-like fold" evidence="2">
    <location>
        <begin position="1"/>
        <end position="170"/>
    </location>
</feature>
<reference evidence="3 4" key="1">
    <citation type="submission" date="2018-03" db="EMBL/GenBank/DDBJ databases">
        <title>Brevisbacillus phylogenomics.</title>
        <authorList>
            <person name="Dunlap C."/>
        </authorList>
    </citation>
    <scope>NUCLEOTIDE SEQUENCE [LARGE SCALE GENOMIC DNA]</scope>
    <source>
        <strain evidence="3 4">NRRL B-41110</strain>
    </source>
</reference>
<evidence type="ECO:0000259" key="2">
    <source>
        <dbReference type="Pfam" id="PF02525"/>
    </source>
</evidence>
<dbReference type="GeneID" id="95753067"/>
<accession>A0ABX5FMK6</accession>
<keyword evidence="4" id="KW-1185">Reference proteome</keyword>
<evidence type="ECO:0000313" key="4">
    <source>
        <dbReference type="Proteomes" id="UP000241645"/>
    </source>
</evidence>
<name>A0ABX5FMK6_9BACL</name>
<organism evidence="3 4">
    <name type="scientific">Brevibacillus porteri</name>
    <dbReference type="NCBI Taxonomy" id="2126350"/>
    <lineage>
        <taxon>Bacteria</taxon>
        <taxon>Bacillati</taxon>
        <taxon>Bacillota</taxon>
        <taxon>Bacilli</taxon>
        <taxon>Bacillales</taxon>
        <taxon>Paenibacillaceae</taxon>
        <taxon>Brevibacillus</taxon>
    </lineage>
</organism>
<protein>
    <submittedName>
        <fullName evidence="3">NAD(P)H oxidoreductase</fullName>
    </submittedName>
</protein>
<dbReference type="RefSeq" id="WP_106835843.1">
    <property type="nucleotide sequence ID" value="NZ_JARMEW010000034.1"/>
</dbReference>
<dbReference type="PANTHER" id="PTHR47307">
    <property type="entry name" value="GLUTATHIONE-REGULATED POTASSIUM-EFFLUX SYSTEM ANCILLARY PROTEIN KEFG"/>
    <property type="match status" value="1"/>
</dbReference>
<dbReference type="PANTHER" id="PTHR47307:SF1">
    <property type="entry name" value="GLUTATHIONE-REGULATED POTASSIUM-EFFLUX SYSTEM ANCILLARY PROTEIN KEFG"/>
    <property type="match status" value="1"/>
</dbReference>
<dbReference type="Proteomes" id="UP000241645">
    <property type="component" value="Unassembled WGS sequence"/>
</dbReference>
<dbReference type="EMBL" id="PXZO01000049">
    <property type="protein sequence ID" value="PSK06402.1"/>
    <property type="molecule type" value="Genomic_DNA"/>
</dbReference>
<evidence type="ECO:0000256" key="1">
    <source>
        <dbReference type="ARBA" id="ARBA00023002"/>
    </source>
</evidence>
<dbReference type="Gene3D" id="3.40.50.360">
    <property type="match status" value="1"/>
</dbReference>
<dbReference type="SUPFAM" id="SSF52218">
    <property type="entry name" value="Flavoproteins"/>
    <property type="match status" value="1"/>
</dbReference>
<keyword evidence="1" id="KW-0560">Oxidoreductase</keyword>
<dbReference type="InterPro" id="IPR046980">
    <property type="entry name" value="KefG/KefF"/>
</dbReference>